<name>A0A1A9QCG4_9MOLU</name>
<keyword evidence="3" id="KW-1185">Reference proteome</keyword>
<evidence type="ECO:0000313" key="3">
    <source>
        <dbReference type="Proteomes" id="UP000077623"/>
    </source>
</evidence>
<organism evidence="2 3">
    <name type="scientific">Candidatus Mycoplasma haematobovis</name>
    <dbReference type="NCBI Taxonomy" id="432608"/>
    <lineage>
        <taxon>Bacteria</taxon>
        <taxon>Bacillati</taxon>
        <taxon>Mycoplasmatota</taxon>
        <taxon>Mollicutes</taxon>
        <taxon>Mycoplasmataceae</taxon>
        <taxon>Mycoplasma</taxon>
    </lineage>
</organism>
<protein>
    <submittedName>
        <fullName evidence="2">Uncharacterized protein</fullName>
    </submittedName>
</protein>
<keyword evidence="1" id="KW-0732">Signal</keyword>
<proteinExistence type="predicted"/>
<gene>
    <name evidence="2" type="ORF">A6V39_03385</name>
</gene>
<dbReference type="STRING" id="432608.A6V39_03385"/>
<dbReference type="EMBL" id="LWUJ01000012">
    <property type="protein sequence ID" value="OAL09928.1"/>
    <property type="molecule type" value="Genomic_DNA"/>
</dbReference>
<accession>A0A1A9QCG4</accession>
<dbReference type="AlphaFoldDB" id="A0A1A9QCG4"/>
<sequence length="213" mass="23692">MQTGTKILSIVAGMGVVGSVSALASHLLTATKVSDVLRKQGHTFLNFDSDLDTWKTIAKAYSNSQKNRLTGLTITIASDGQATEDDAKKLRKACKDVIYSSNHKDKSLLLATEQWCVKPITIRDLAKAQGEVLDTNIAQDNQQDRWNEKVADYIREGATDKISSVDLTAHTPHQPAEDRKKLKQGCNSLEGKHNYDVDFHDNFTKFQKWCTPN</sequence>
<feature type="chain" id="PRO_5008394676" evidence="1">
    <location>
        <begin position="25"/>
        <end position="213"/>
    </location>
</feature>
<reference evidence="3" key="1">
    <citation type="submission" date="2016-04" db="EMBL/GenBank/DDBJ databases">
        <authorList>
            <person name="Quiroz-Castaneda R.E."/>
            <person name="Martinez-Ocampo F."/>
        </authorList>
    </citation>
    <scope>NUCLEOTIDE SEQUENCE [LARGE SCALE GENOMIC DNA]</scope>
    <source>
        <strain evidence="3">INIFAP01</strain>
    </source>
</reference>
<dbReference type="RefSeq" id="WP_187150315.1">
    <property type="nucleotide sequence ID" value="NZ_LWUJ01000012.1"/>
</dbReference>
<dbReference type="Proteomes" id="UP000077623">
    <property type="component" value="Unassembled WGS sequence"/>
</dbReference>
<evidence type="ECO:0000313" key="2">
    <source>
        <dbReference type="EMBL" id="OAL09928.1"/>
    </source>
</evidence>
<feature type="signal peptide" evidence="1">
    <location>
        <begin position="1"/>
        <end position="24"/>
    </location>
</feature>
<evidence type="ECO:0000256" key="1">
    <source>
        <dbReference type="SAM" id="SignalP"/>
    </source>
</evidence>
<comment type="caution">
    <text evidence="2">The sequence shown here is derived from an EMBL/GenBank/DDBJ whole genome shotgun (WGS) entry which is preliminary data.</text>
</comment>